<dbReference type="AlphaFoldDB" id="A0A972GNC4"/>
<protein>
    <submittedName>
        <fullName evidence="3">Rhodanese-like domain-containing protein</fullName>
    </submittedName>
</protein>
<comment type="caution">
    <text evidence="3">The sequence shown here is derived from an EMBL/GenBank/DDBJ whole genome shotgun (WGS) entry which is preliminary data.</text>
</comment>
<dbReference type="InterPro" id="IPR036873">
    <property type="entry name" value="Rhodanese-like_dom_sf"/>
</dbReference>
<keyword evidence="1" id="KW-0472">Membrane</keyword>
<dbReference type="RefSeq" id="WP_171651390.1">
    <property type="nucleotide sequence ID" value="NZ_WHOD01000045.1"/>
</dbReference>
<dbReference type="SMART" id="SM00450">
    <property type="entry name" value="RHOD"/>
    <property type="match status" value="1"/>
</dbReference>
<dbReference type="Gene3D" id="3.40.250.10">
    <property type="entry name" value="Rhodanese-like domain"/>
    <property type="match status" value="1"/>
</dbReference>
<dbReference type="CDD" id="cd00158">
    <property type="entry name" value="RHOD"/>
    <property type="match status" value="1"/>
</dbReference>
<dbReference type="InterPro" id="IPR001763">
    <property type="entry name" value="Rhodanese-like_dom"/>
</dbReference>
<dbReference type="SUPFAM" id="SSF52821">
    <property type="entry name" value="Rhodanese/Cell cycle control phosphatase"/>
    <property type="match status" value="1"/>
</dbReference>
<keyword evidence="1" id="KW-0812">Transmembrane</keyword>
<evidence type="ECO:0000256" key="1">
    <source>
        <dbReference type="SAM" id="Phobius"/>
    </source>
</evidence>
<dbReference type="PANTHER" id="PTHR43031">
    <property type="entry name" value="FAD-DEPENDENT OXIDOREDUCTASE"/>
    <property type="match status" value="1"/>
</dbReference>
<proteinExistence type="predicted"/>
<sequence length="128" mass="14523">MNFSTILNIIIVLLAVWFIYTRIAPIKGLKNMSAKDFQQSLHHPGAQLVIDVREPFEYKQGFIPGAKNIPLSQLESRMNELQKDKEIFLYCRSGMRSKQAGKLLIKHGFIQLAHLQGGISAWKGKISN</sequence>
<feature type="domain" description="Rhodanese" evidence="2">
    <location>
        <begin position="43"/>
        <end position="127"/>
    </location>
</feature>
<organism evidence="3 4">
    <name type="scientific">Paenibacillus foliorum</name>
    <dbReference type="NCBI Taxonomy" id="2654974"/>
    <lineage>
        <taxon>Bacteria</taxon>
        <taxon>Bacillati</taxon>
        <taxon>Bacillota</taxon>
        <taxon>Bacilli</taxon>
        <taxon>Bacillales</taxon>
        <taxon>Paenibacillaceae</taxon>
        <taxon>Paenibacillus</taxon>
    </lineage>
</organism>
<keyword evidence="4" id="KW-1185">Reference proteome</keyword>
<name>A0A972GNC4_9BACL</name>
<reference evidence="3" key="1">
    <citation type="submission" date="2019-10" db="EMBL/GenBank/DDBJ databases">
        <title>Description of Paenibacillus glebae sp. nov.</title>
        <authorList>
            <person name="Carlier A."/>
            <person name="Qi S."/>
        </authorList>
    </citation>
    <scope>NUCLEOTIDE SEQUENCE</scope>
    <source>
        <strain evidence="3">LMG 31456</strain>
    </source>
</reference>
<evidence type="ECO:0000259" key="2">
    <source>
        <dbReference type="PROSITE" id="PS50206"/>
    </source>
</evidence>
<dbReference type="InterPro" id="IPR050229">
    <property type="entry name" value="GlpE_sulfurtransferase"/>
</dbReference>
<dbReference type="Pfam" id="PF00581">
    <property type="entry name" value="Rhodanese"/>
    <property type="match status" value="1"/>
</dbReference>
<evidence type="ECO:0000313" key="3">
    <source>
        <dbReference type="EMBL" id="NOU93185.1"/>
    </source>
</evidence>
<dbReference type="Proteomes" id="UP000641588">
    <property type="component" value="Unassembled WGS sequence"/>
</dbReference>
<feature type="transmembrane region" description="Helical" evidence="1">
    <location>
        <begin position="6"/>
        <end position="23"/>
    </location>
</feature>
<evidence type="ECO:0000313" key="4">
    <source>
        <dbReference type="Proteomes" id="UP000641588"/>
    </source>
</evidence>
<gene>
    <name evidence="3" type="ORF">GC093_08115</name>
</gene>
<dbReference type="PANTHER" id="PTHR43031:SF18">
    <property type="entry name" value="RHODANESE-RELATED SULFURTRANSFERASES"/>
    <property type="match status" value="1"/>
</dbReference>
<accession>A0A972GNC4</accession>
<dbReference type="EMBL" id="WHOD01000045">
    <property type="protein sequence ID" value="NOU93185.1"/>
    <property type="molecule type" value="Genomic_DNA"/>
</dbReference>
<keyword evidence="1" id="KW-1133">Transmembrane helix</keyword>
<dbReference type="PROSITE" id="PS50206">
    <property type="entry name" value="RHODANESE_3"/>
    <property type="match status" value="1"/>
</dbReference>